<sequence>MTPLQRRQFAKLVAASFTTTVVADLSSKALAQKSEPSKEVLYGINLLKTSNSRNREDQTPPVELNTADLTVGKVISAELLDLKVLSKVNLPVLSVENLSPVPKKPRAFFLPDSDRVTKAIVLGDKTVVISTVSSTRNGYFSHLISAIGGATNRQFRAKKILGLEKSNQTVESLVSLPNNQILCLVGNEGIPPFAFKTLDYRTGKIISKDELALPPLPLTHRFANLCQDQKGNIFATEIGSENVPILITMNLQDKAIVTGKVKIKRLAPLTVEGRPLFNDVKDLGFSASGQLYALAADKNGKNNALFTVDVKTGKMGLVKSFVAEKFAFSL</sequence>
<dbReference type="Proteomes" id="UP001165986">
    <property type="component" value="Unassembled WGS sequence"/>
</dbReference>
<dbReference type="RefSeq" id="WP_191759138.1">
    <property type="nucleotide sequence ID" value="NZ_VJXY01000021.1"/>
</dbReference>
<accession>A0AA40VS95</accession>
<evidence type="ECO:0000313" key="1">
    <source>
        <dbReference type="EMBL" id="MBD6617922.1"/>
    </source>
</evidence>
<dbReference type="EMBL" id="VJXY01000021">
    <property type="protein sequence ID" value="MBD6617922.1"/>
    <property type="molecule type" value="Genomic_DNA"/>
</dbReference>
<reference evidence="1" key="1">
    <citation type="submission" date="2019-07" db="EMBL/GenBank/DDBJ databases">
        <title>Toxilogical consequences of a new and cryptic species of cyanobacteria (Komarekiella delphini-convector) recovered from the epidermis of a bottlenose dolphin and 1500 ft. in the air.</title>
        <authorList>
            <person name="Brown A.O."/>
            <person name="Dvorak P."/>
            <person name="Villanueva C.D."/>
            <person name="Foss A.J."/>
            <person name="Garvey A.D."/>
            <person name="Gibson Q.A."/>
            <person name="Johansen J.R."/>
            <person name="Casamatta D.A."/>
        </authorList>
    </citation>
    <scope>NUCLEOTIDE SEQUENCE</scope>
    <source>
        <strain evidence="1">SJRDD-AB1</strain>
    </source>
</reference>
<organism evidence="1 2">
    <name type="scientific">Komarekiella delphini-convector SJRDD-AB1</name>
    <dbReference type="NCBI Taxonomy" id="2593771"/>
    <lineage>
        <taxon>Bacteria</taxon>
        <taxon>Bacillati</taxon>
        <taxon>Cyanobacteriota</taxon>
        <taxon>Cyanophyceae</taxon>
        <taxon>Nostocales</taxon>
        <taxon>Nostocaceae</taxon>
        <taxon>Komarekiella</taxon>
        <taxon>Komarekiella delphini-convector</taxon>
    </lineage>
</organism>
<evidence type="ECO:0000313" key="2">
    <source>
        <dbReference type="Proteomes" id="UP001165986"/>
    </source>
</evidence>
<keyword evidence="2" id="KW-1185">Reference proteome</keyword>
<comment type="caution">
    <text evidence="1">The sequence shown here is derived from an EMBL/GenBank/DDBJ whole genome shotgun (WGS) entry which is preliminary data.</text>
</comment>
<protein>
    <submittedName>
        <fullName evidence="1">Uncharacterized protein</fullName>
    </submittedName>
</protein>
<name>A0AA40VS95_9NOST</name>
<proteinExistence type="predicted"/>
<gene>
    <name evidence="1" type="ORF">FNW02_19360</name>
</gene>
<dbReference type="AlphaFoldDB" id="A0AA40VS95"/>